<dbReference type="GO" id="GO:0006402">
    <property type="term" value="P:mRNA catabolic process"/>
    <property type="evidence" value="ECO:0007669"/>
    <property type="project" value="TreeGrafter"/>
</dbReference>
<dbReference type="Proteomes" id="UP000197065">
    <property type="component" value="Unassembled WGS sequence"/>
</dbReference>
<proteinExistence type="predicted"/>
<dbReference type="Gene3D" id="2.30.30.110">
    <property type="match status" value="1"/>
</dbReference>
<evidence type="ECO:0000313" key="1">
    <source>
        <dbReference type="EMBL" id="SNB71142.1"/>
    </source>
</evidence>
<gene>
    <name evidence="1" type="ORF">SAMN07250955_10865</name>
</gene>
<name>A0A212RFN7_9PROT</name>
<dbReference type="OrthoDB" id="3196747at2"/>
<dbReference type="PANTHER" id="PTHR33988:SF1">
    <property type="entry name" value="ENDORIBONUCLEASE MAZF7-RELATED"/>
    <property type="match status" value="1"/>
</dbReference>
<organism evidence="1 2">
    <name type="scientific">Arboricoccus pini</name>
    <dbReference type="NCBI Taxonomy" id="1963835"/>
    <lineage>
        <taxon>Bacteria</taxon>
        <taxon>Pseudomonadati</taxon>
        <taxon>Pseudomonadota</taxon>
        <taxon>Alphaproteobacteria</taxon>
        <taxon>Geminicoccales</taxon>
        <taxon>Geminicoccaceae</taxon>
        <taxon>Arboricoccus</taxon>
    </lineage>
</organism>
<dbReference type="PANTHER" id="PTHR33988">
    <property type="entry name" value="ENDORIBONUCLEASE MAZF-RELATED"/>
    <property type="match status" value="1"/>
</dbReference>
<protein>
    <submittedName>
        <fullName evidence="1">mRNA interferase MazF</fullName>
    </submittedName>
</protein>
<evidence type="ECO:0000313" key="2">
    <source>
        <dbReference type="Proteomes" id="UP000197065"/>
    </source>
</evidence>
<dbReference type="SUPFAM" id="SSF50118">
    <property type="entry name" value="Cell growth inhibitor/plasmid maintenance toxic component"/>
    <property type="match status" value="1"/>
</dbReference>
<sequence length="110" mass="11573">MKRGDVVIVALAGELGKPRPAIVVQSDLLNDADPQSFLVAPLTTSLESAGYFRPMVEPTARNGLDAPSAVMTDKIIAVPVRRLRDVIGALDPDAQRAVDSALLLALGLAE</sequence>
<dbReference type="EMBL" id="FYEH01000008">
    <property type="protein sequence ID" value="SNB71142.1"/>
    <property type="molecule type" value="Genomic_DNA"/>
</dbReference>
<dbReference type="InterPro" id="IPR003477">
    <property type="entry name" value="PemK-like"/>
</dbReference>
<dbReference type="RefSeq" id="WP_088561860.1">
    <property type="nucleotide sequence ID" value="NZ_FYEH01000008.1"/>
</dbReference>
<dbReference type="GO" id="GO:0004521">
    <property type="term" value="F:RNA endonuclease activity"/>
    <property type="evidence" value="ECO:0007669"/>
    <property type="project" value="TreeGrafter"/>
</dbReference>
<reference evidence="1 2" key="1">
    <citation type="submission" date="2017-06" db="EMBL/GenBank/DDBJ databases">
        <authorList>
            <person name="Kim H.J."/>
            <person name="Triplett B.A."/>
        </authorList>
    </citation>
    <scope>NUCLEOTIDE SEQUENCE [LARGE SCALE GENOMIC DNA]</scope>
    <source>
        <strain evidence="1 2">B29T1</strain>
    </source>
</reference>
<dbReference type="GO" id="GO:0016075">
    <property type="term" value="P:rRNA catabolic process"/>
    <property type="evidence" value="ECO:0007669"/>
    <property type="project" value="TreeGrafter"/>
</dbReference>
<dbReference type="InterPro" id="IPR011067">
    <property type="entry name" value="Plasmid_toxin/cell-grow_inhib"/>
</dbReference>
<dbReference type="Pfam" id="PF02452">
    <property type="entry name" value="PemK_toxin"/>
    <property type="match status" value="1"/>
</dbReference>
<dbReference type="AlphaFoldDB" id="A0A212RFN7"/>
<dbReference type="GO" id="GO:0003677">
    <property type="term" value="F:DNA binding"/>
    <property type="evidence" value="ECO:0007669"/>
    <property type="project" value="InterPro"/>
</dbReference>
<keyword evidence="2" id="KW-1185">Reference proteome</keyword>
<accession>A0A212RFN7</accession>